<reference evidence="10" key="2">
    <citation type="submission" date="2015-01" db="EMBL/GenBank/DDBJ databases">
        <title>Evolutionary Origins and Diversification of the Mycorrhizal Mutualists.</title>
        <authorList>
            <consortium name="DOE Joint Genome Institute"/>
            <consortium name="Mycorrhizal Genomics Consortium"/>
            <person name="Kohler A."/>
            <person name="Kuo A."/>
            <person name="Nagy L.G."/>
            <person name="Floudas D."/>
            <person name="Copeland A."/>
            <person name="Barry K.W."/>
            <person name="Cichocki N."/>
            <person name="Veneault-Fourrey C."/>
            <person name="LaButti K."/>
            <person name="Lindquist E.A."/>
            <person name="Lipzen A."/>
            <person name="Lundell T."/>
            <person name="Morin E."/>
            <person name="Murat C."/>
            <person name="Riley R."/>
            <person name="Ohm R."/>
            <person name="Sun H."/>
            <person name="Tunlid A."/>
            <person name="Henrissat B."/>
            <person name="Grigoriev I.V."/>
            <person name="Hibbett D.S."/>
            <person name="Martin F."/>
        </authorList>
    </citation>
    <scope>NUCLEOTIDE SEQUENCE [LARGE SCALE GENOMIC DNA]</scope>
    <source>
        <strain evidence="10">Marx 270</strain>
    </source>
</reference>
<evidence type="ECO:0000256" key="7">
    <source>
        <dbReference type="SAM" id="SignalP"/>
    </source>
</evidence>
<evidence type="ECO:0000256" key="5">
    <source>
        <dbReference type="ARBA" id="ARBA00032658"/>
    </source>
</evidence>
<keyword evidence="3 6" id="KW-1133">Transmembrane helix</keyword>
<dbReference type="GO" id="GO:0012505">
    <property type="term" value="C:endomembrane system"/>
    <property type="evidence" value="ECO:0007669"/>
    <property type="project" value="UniProtKB-SubCell"/>
</dbReference>
<reference evidence="9 10" key="1">
    <citation type="submission" date="2014-04" db="EMBL/GenBank/DDBJ databases">
        <authorList>
            <consortium name="DOE Joint Genome Institute"/>
            <person name="Kuo A."/>
            <person name="Kohler A."/>
            <person name="Costa M.D."/>
            <person name="Nagy L.G."/>
            <person name="Floudas D."/>
            <person name="Copeland A."/>
            <person name="Barry K.W."/>
            <person name="Cichocki N."/>
            <person name="Veneault-Fourrey C."/>
            <person name="LaButti K."/>
            <person name="Lindquist E.A."/>
            <person name="Lipzen A."/>
            <person name="Lundell T."/>
            <person name="Morin E."/>
            <person name="Murat C."/>
            <person name="Sun H."/>
            <person name="Tunlid A."/>
            <person name="Henrissat B."/>
            <person name="Grigoriev I.V."/>
            <person name="Hibbett D.S."/>
            <person name="Martin F."/>
            <person name="Nordberg H.P."/>
            <person name="Cantor M.N."/>
            <person name="Hua S.X."/>
        </authorList>
    </citation>
    <scope>NUCLEOTIDE SEQUENCE [LARGE SCALE GENOMIC DNA]</scope>
    <source>
        <strain evidence="9 10">Marx 270</strain>
    </source>
</reference>
<evidence type="ECO:0000256" key="4">
    <source>
        <dbReference type="ARBA" id="ARBA00023136"/>
    </source>
</evidence>
<feature type="transmembrane region" description="Helical" evidence="6">
    <location>
        <begin position="226"/>
        <end position="246"/>
    </location>
</feature>
<dbReference type="PANTHER" id="PTHR13325:SF3">
    <property type="entry name" value="MEMBRANE-BOUND TRANSCRIPTION FACTOR SITE-2 PROTEASE"/>
    <property type="match status" value="1"/>
</dbReference>
<dbReference type="InterPro" id="IPR008915">
    <property type="entry name" value="Peptidase_M50"/>
</dbReference>
<keyword evidence="2 6" id="KW-0812">Transmembrane</keyword>
<comment type="subcellular location">
    <subcellularLocation>
        <location evidence="1">Endomembrane system</location>
        <topology evidence="1">Multi-pass membrane protein</topology>
    </subcellularLocation>
</comment>
<feature type="signal peptide" evidence="7">
    <location>
        <begin position="1"/>
        <end position="19"/>
    </location>
</feature>
<dbReference type="InParanoid" id="A0A0C3KPQ2"/>
<dbReference type="HOGENOM" id="CLU_021808_0_0_1"/>
<dbReference type="PANTHER" id="PTHR13325">
    <property type="entry name" value="PROTEASE M50 MEMBRANE-BOUND TRANSCRIPTION FACTOR SITE 2 PROTEASE"/>
    <property type="match status" value="1"/>
</dbReference>
<evidence type="ECO:0000256" key="1">
    <source>
        <dbReference type="ARBA" id="ARBA00004127"/>
    </source>
</evidence>
<accession>A0A0C3KPQ2</accession>
<keyword evidence="4 6" id="KW-0472">Membrane</keyword>
<evidence type="ECO:0000256" key="2">
    <source>
        <dbReference type="ARBA" id="ARBA00022692"/>
    </source>
</evidence>
<dbReference type="GO" id="GO:0016020">
    <property type="term" value="C:membrane"/>
    <property type="evidence" value="ECO:0007669"/>
    <property type="project" value="InterPro"/>
</dbReference>
<protein>
    <recommendedName>
        <fullName evidence="5">Endopeptidase S2P</fullName>
    </recommendedName>
</protein>
<name>A0A0C3KPQ2_PISTI</name>
<dbReference type="CDD" id="cd05709">
    <property type="entry name" value="S2P-M50"/>
    <property type="match status" value="1"/>
</dbReference>
<dbReference type="GO" id="GO:1905897">
    <property type="term" value="P:regulation of response to endoplasmic reticulum stress"/>
    <property type="evidence" value="ECO:0007669"/>
    <property type="project" value="TreeGrafter"/>
</dbReference>
<dbReference type="PRINTS" id="PR01000">
    <property type="entry name" value="SREBPS2PTASE"/>
</dbReference>
<dbReference type="GO" id="GO:0031293">
    <property type="term" value="P:membrane protein intracellular domain proteolysis"/>
    <property type="evidence" value="ECO:0007669"/>
    <property type="project" value="TreeGrafter"/>
</dbReference>
<feature type="transmembrane region" description="Helical" evidence="6">
    <location>
        <begin position="83"/>
        <end position="103"/>
    </location>
</feature>
<dbReference type="GO" id="GO:0005737">
    <property type="term" value="C:cytoplasm"/>
    <property type="evidence" value="ECO:0007669"/>
    <property type="project" value="TreeGrafter"/>
</dbReference>
<feature type="chain" id="PRO_5002175631" description="Endopeptidase S2P" evidence="7">
    <location>
        <begin position="20"/>
        <end position="545"/>
    </location>
</feature>
<evidence type="ECO:0000313" key="9">
    <source>
        <dbReference type="EMBL" id="KIO11592.1"/>
    </source>
</evidence>
<feature type="domain" description="Peptidase M50" evidence="8">
    <location>
        <begin position="168"/>
        <end position="488"/>
    </location>
</feature>
<dbReference type="OrthoDB" id="7694678at2759"/>
<evidence type="ECO:0000259" key="8">
    <source>
        <dbReference type="Pfam" id="PF02163"/>
    </source>
</evidence>
<gene>
    <name evidence="9" type="ORF">M404DRAFT_994336</name>
</gene>
<feature type="transmembrane region" description="Helical" evidence="6">
    <location>
        <begin position="194"/>
        <end position="214"/>
    </location>
</feature>
<dbReference type="Pfam" id="PF02163">
    <property type="entry name" value="Peptidase_M50"/>
    <property type="match status" value="1"/>
</dbReference>
<dbReference type="EMBL" id="KN831949">
    <property type="protein sequence ID" value="KIO11592.1"/>
    <property type="molecule type" value="Genomic_DNA"/>
</dbReference>
<organism evidence="9 10">
    <name type="scientific">Pisolithus tinctorius Marx 270</name>
    <dbReference type="NCBI Taxonomy" id="870435"/>
    <lineage>
        <taxon>Eukaryota</taxon>
        <taxon>Fungi</taxon>
        <taxon>Dikarya</taxon>
        <taxon>Basidiomycota</taxon>
        <taxon>Agaricomycotina</taxon>
        <taxon>Agaricomycetes</taxon>
        <taxon>Agaricomycetidae</taxon>
        <taxon>Boletales</taxon>
        <taxon>Sclerodermatineae</taxon>
        <taxon>Pisolithaceae</taxon>
        <taxon>Pisolithus</taxon>
    </lineage>
</organism>
<dbReference type="AlphaFoldDB" id="A0A0C3KPQ2"/>
<evidence type="ECO:0000256" key="6">
    <source>
        <dbReference type="SAM" id="Phobius"/>
    </source>
</evidence>
<evidence type="ECO:0000313" key="10">
    <source>
        <dbReference type="Proteomes" id="UP000054217"/>
    </source>
</evidence>
<dbReference type="GO" id="GO:0004222">
    <property type="term" value="F:metalloendopeptidase activity"/>
    <property type="evidence" value="ECO:0007669"/>
    <property type="project" value="InterPro"/>
</dbReference>
<keyword evidence="7" id="KW-0732">Signal</keyword>
<keyword evidence="10" id="KW-1185">Reference proteome</keyword>
<dbReference type="Proteomes" id="UP000054217">
    <property type="component" value="Unassembled WGS sequence"/>
</dbReference>
<proteinExistence type="predicted"/>
<sequence>MSLVLAAFWVLCFWLVVYGVKHWSRNSRQLLPFSQVRKPTVEVAVKNFHLRVKTDALNALHDKLCKSLSSDEFRRLKRTLSHLYNLGSMVGIIGMIAALLLLWSMTANLVMSVVWTPFNSSSTSLVKRNLEGGVGELIPVTTPVDSGAFSVRAIIPGVTVPLGHFPIILLALCICQVVHEVGHAIAAAVRHVPILFSGFAVTVVFPSVFVALPVVRLERLRAVDRLRVVAAGCFHNLAFWCLLYLVTWTEISTFLSEFFFEDVSRLGKVVVGVHPDSPLQSYIPSGAIVTMLDDTMLSVTGSAPSSDPWDEFLLSPSTPVVTRGWCFENSGLANASSSLECQSTDSRLCFVSMHGTSDQYSLDAVTVLTGDLARCDASVGCTPLSSCVMPRHGQQLVRITLLSNSLDGSEEVVLWKGPRREIWEQVEVSTFRSRIPLISNRVHRYIVDFVEYMKLINLSLYLVNMLPIPALDGFQLLATLLELIFGREYESGSIDLEAASHSSGAVIDRTRETPVQRIIRATLSTSTVTLVTLNVLLPAIQYILH</sequence>
<evidence type="ECO:0000256" key="3">
    <source>
        <dbReference type="ARBA" id="ARBA00022989"/>
    </source>
</evidence>
<dbReference type="InterPro" id="IPR001193">
    <property type="entry name" value="MBTPS2"/>
</dbReference>
<dbReference type="STRING" id="870435.A0A0C3KPQ2"/>